<feature type="binding site" evidence="14">
    <location>
        <position position="452"/>
    </location>
    <ligand>
        <name>thiamine diphosphate</name>
        <dbReference type="ChEBI" id="CHEBI:58937"/>
    </ligand>
</feature>
<proteinExistence type="inferred from homology"/>
<evidence type="ECO:0000256" key="15">
    <source>
        <dbReference type="PIRSR" id="PIRSR605478-4"/>
    </source>
</evidence>
<comment type="cofactor">
    <cofactor evidence="14">
        <name>thiamine diphosphate</name>
        <dbReference type="ChEBI" id="CHEBI:58937"/>
    </cofactor>
    <text evidence="14">Binds 1 thiamine pyrophosphate per subunit. During the reaction, the substrate forms a covalent intermediate with the cofactor.</text>
</comment>
<feature type="binding site" evidence="14">
    <location>
        <position position="200"/>
    </location>
    <ligand>
        <name>thiamine diphosphate</name>
        <dbReference type="ChEBI" id="CHEBI:58937"/>
    </ligand>
</feature>
<feature type="binding site" evidence="15">
    <location>
        <position position="170"/>
    </location>
    <ligand>
        <name>Mg(2+)</name>
        <dbReference type="ChEBI" id="CHEBI:18420"/>
    </ligand>
</feature>
<organism evidence="18 19">
    <name type="scientific">Plesiocystis pacifica SIR-1</name>
    <dbReference type="NCBI Taxonomy" id="391625"/>
    <lineage>
        <taxon>Bacteria</taxon>
        <taxon>Pseudomonadati</taxon>
        <taxon>Myxococcota</taxon>
        <taxon>Polyangia</taxon>
        <taxon>Nannocystales</taxon>
        <taxon>Nannocystaceae</taxon>
        <taxon>Plesiocystis</taxon>
    </lineage>
</organism>
<feature type="binding site" evidence="13">
    <location>
        <position position="476"/>
    </location>
    <ligand>
        <name>substrate</name>
    </ligand>
</feature>
<feature type="binding site" evidence="14">
    <location>
        <begin position="129"/>
        <end position="131"/>
    </location>
    <ligand>
        <name>thiamine diphosphate</name>
        <dbReference type="ChEBI" id="CHEBI:58937"/>
    </ligand>
</feature>
<dbReference type="InterPro" id="IPR055152">
    <property type="entry name" value="Transketolase-like_C_2"/>
</dbReference>
<feature type="binding site" evidence="14">
    <location>
        <position position="171"/>
    </location>
    <ligand>
        <name>thiamine diphosphate</name>
        <dbReference type="ChEBI" id="CHEBI:58937"/>
    </ligand>
</feature>
<evidence type="ECO:0000256" key="9">
    <source>
        <dbReference type="ARBA" id="ARBA00023052"/>
    </source>
</evidence>
<feature type="binding site" evidence="13">
    <location>
        <position position="372"/>
    </location>
    <ligand>
        <name>substrate</name>
    </ligand>
</feature>
<evidence type="ECO:0000256" key="6">
    <source>
        <dbReference type="ARBA" id="ARBA00022679"/>
    </source>
</evidence>
<evidence type="ECO:0000256" key="13">
    <source>
        <dbReference type="PIRSR" id="PIRSR605478-2"/>
    </source>
</evidence>
<comment type="subunit">
    <text evidence="4">Homodimer.</text>
</comment>
<dbReference type="SUPFAM" id="SSF52922">
    <property type="entry name" value="TK C-terminal domain-like"/>
    <property type="match status" value="1"/>
</dbReference>
<dbReference type="NCBIfam" id="TIGR00232">
    <property type="entry name" value="tktlase_bact"/>
    <property type="match status" value="1"/>
</dbReference>
<dbReference type="Pfam" id="PF22613">
    <property type="entry name" value="Transketolase_C_1"/>
    <property type="match status" value="1"/>
</dbReference>
<dbReference type="InterPro" id="IPR029061">
    <property type="entry name" value="THDP-binding"/>
</dbReference>
<evidence type="ECO:0000256" key="5">
    <source>
        <dbReference type="ARBA" id="ARBA00013152"/>
    </source>
</evidence>
<evidence type="ECO:0000256" key="16">
    <source>
        <dbReference type="PIRSR" id="PIRSR605478-5"/>
    </source>
</evidence>
<dbReference type="EC" id="2.2.1.1" evidence="5 11"/>
<evidence type="ECO:0000313" key="18">
    <source>
        <dbReference type="EMBL" id="EDM74566.1"/>
    </source>
</evidence>
<dbReference type="InterPro" id="IPR005474">
    <property type="entry name" value="Transketolase_N"/>
</dbReference>
<reference evidence="18 19" key="1">
    <citation type="submission" date="2007-06" db="EMBL/GenBank/DDBJ databases">
        <authorList>
            <person name="Shimkets L."/>
            <person name="Ferriera S."/>
            <person name="Johnson J."/>
            <person name="Kravitz S."/>
            <person name="Beeson K."/>
            <person name="Sutton G."/>
            <person name="Rogers Y.-H."/>
            <person name="Friedman R."/>
            <person name="Frazier M."/>
            <person name="Venter J.C."/>
        </authorList>
    </citation>
    <scope>NUCLEOTIDE SEQUENCE [LARGE SCALE GENOMIC DNA]</scope>
    <source>
        <strain evidence="18 19">SIR-1</strain>
    </source>
</reference>
<feature type="binding site" evidence="14">
    <location>
        <position position="275"/>
    </location>
    <ligand>
        <name>thiamine diphosphate</name>
        <dbReference type="ChEBI" id="CHEBI:58937"/>
    </ligand>
</feature>
<dbReference type="CDD" id="cd07033">
    <property type="entry name" value="TPP_PYR_DXS_TK_like"/>
    <property type="match status" value="1"/>
</dbReference>
<keyword evidence="9 14" id="KW-0786">Thiamine pyrophosphate</keyword>
<feature type="binding site" evidence="13">
    <location>
        <position position="484"/>
    </location>
    <ligand>
        <name>substrate</name>
    </ligand>
</feature>
<evidence type="ECO:0000259" key="17">
    <source>
        <dbReference type="SMART" id="SM00861"/>
    </source>
</evidence>
<dbReference type="AlphaFoldDB" id="A6GHS0"/>
<dbReference type="Pfam" id="PF00456">
    <property type="entry name" value="Transketolase_N"/>
    <property type="match status" value="1"/>
</dbReference>
<dbReference type="GO" id="GO:0046872">
    <property type="term" value="F:metal ion binding"/>
    <property type="evidence" value="ECO:0007669"/>
    <property type="project" value="UniProtKB-KW"/>
</dbReference>
<dbReference type="Gene3D" id="3.40.50.970">
    <property type="match status" value="2"/>
</dbReference>
<keyword evidence="6" id="KW-0808">Transferase</keyword>
<evidence type="ECO:0000256" key="8">
    <source>
        <dbReference type="ARBA" id="ARBA00022842"/>
    </source>
</evidence>
<feature type="binding site" evidence="15">
    <location>
        <position position="200"/>
    </location>
    <ligand>
        <name>Mg(2+)</name>
        <dbReference type="ChEBI" id="CHEBI:18420"/>
    </ligand>
</feature>
<feature type="active site" description="Proton donor" evidence="12">
    <location>
        <position position="426"/>
    </location>
</feature>
<feature type="binding site" evidence="13">
    <location>
        <position position="488"/>
    </location>
    <ligand>
        <name>substrate</name>
    </ligand>
</feature>
<keyword evidence="19" id="KW-1185">Reference proteome</keyword>
<feature type="site" description="Important for catalytic activity" evidence="16">
    <location>
        <position position="275"/>
    </location>
</feature>
<feature type="binding site" evidence="13">
    <location>
        <position position="275"/>
    </location>
    <ligand>
        <name>substrate</name>
    </ligand>
</feature>
<evidence type="ECO:0000256" key="2">
    <source>
        <dbReference type="ARBA" id="ARBA00001941"/>
    </source>
</evidence>
<feature type="binding site" evidence="13">
    <location>
        <position position="535"/>
    </location>
    <ligand>
        <name>substrate</name>
    </ligand>
</feature>
<dbReference type="Pfam" id="PF02779">
    <property type="entry name" value="Transket_pyr"/>
    <property type="match status" value="1"/>
</dbReference>
<comment type="similarity">
    <text evidence="3">Belongs to the transketolase family.</text>
</comment>
<feature type="binding site" evidence="15">
    <location>
        <position position="202"/>
    </location>
    <ligand>
        <name>Mg(2+)</name>
        <dbReference type="ChEBI" id="CHEBI:18420"/>
    </ligand>
</feature>
<evidence type="ECO:0000256" key="3">
    <source>
        <dbReference type="ARBA" id="ARBA00007131"/>
    </source>
</evidence>
<dbReference type="GO" id="GO:0005829">
    <property type="term" value="C:cytosol"/>
    <property type="evidence" value="ECO:0007669"/>
    <property type="project" value="TreeGrafter"/>
</dbReference>
<comment type="cofactor">
    <cofactor evidence="2">
        <name>Co(2+)</name>
        <dbReference type="ChEBI" id="CHEBI:48828"/>
    </cofactor>
</comment>
<name>A6GHS0_9BACT</name>
<dbReference type="Gene3D" id="3.40.50.920">
    <property type="match status" value="1"/>
</dbReference>
<keyword evidence="8 15" id="KW-0460">Magnesium</keyword>
<evidence type="ECO:0000256" key="7">
    <source>
        <dbReference type="ARBA" id="ARBA00022723"/>
    </source>
</evidence>
<evidence type="ECO:0000256" key="11">
    <source>
        <dbReference type="NCBIfam" id="TIGR00232"/>
    </source>
</evidence>
<feature type="binding site" evidence="13">
    <location>
        <position position="399"/>
    </location>
    <ligand>
        <name>substrate</name>
    </ligand>
</feature>
<dbReference type="SUPFAM" id="SSF52518">
    <property type="entry name" value="Thiamin diphosphate-binding fold (THDP-binding)"/>
    <property type="match status" value="2"/>
</dbReference>
<dbReference type="PANTHER" id="PTHR43522:SF2">
    <property type="entry name" value="TRANSKETOLASE 1-RELATED"/>
    <property type="match status" value="1"/>
</dbReference>
<comment type="cofactor">
    <cofactor evidence="1">
        <name>Ca(2+)</name>
        <dbReference type="ChEBI" id="CHEBI:29108"/>
    </cofactor>
</comment>
<dbReference type="InterPro" id="IPR005475">
    <property type="entry name" value="Transketolase-like_Pyr-bd"/>
</dbReference>
<dbReference type="InterPro" id="IPR033247">
    <property type="entry name" value="Transketolase_fam"/>
</dbReference>
<evidence type="ECO:0000256" key="4">
    <source>
        <dbReference type="ARBA" id="ARBA00011738"/>
    </source>
</evidence>
<keyword evidence="7 15" id="KW-0479">Metal-binding</keyword>
<dbReference type="GO" id="GO:0004802">
    <property type="term" value="F:transketolase activity"/>
    <property type="evidence" value="ECO:0007669"/>
    <property type="project" value="UniProtKB-UniRule"/>
</dbReference>
<dbReference type="RefSeq" id="WP_006976256.1">
    <property type="nucleotide sequence ID" value="NZ_ABCS01000124.1"/>
</dbReference>
<dbReference type="CDD" id="cd02012">
    <property type="entry name" value="TPP_TK"/>
    <property type="match status" value="1"/>
</dbReference>
<dbReference type="InterPro" id="IPR009014">
    <property type="entry name" value="Transketo_C/PFOR_II"/>
</dbReference>
<dbReference type="SMART" id="SM00861">
    <property type="entry name" value="Transket_pyr"/>
    <property type="match status" value="1"/>
</dbReference>
<protein>
    <recommendedName>
        <fullName evidence="5 11">Transketolase</fullName>
        <ecNumber evidence="5 11">2.2.1.1</ecNumber>
    </recommendedName>
</protein>
<evidence type="ECO:0000256" key="1">
    <source>
        <dbReference type="ARBA" id="ARBA00001913"/>
    </source>
</evidence>
<gene>
    <name evidence="18" type="ORF">PPSIR1_28621</name>
</gene>
<dbReference type="OrthoDB" id="8732661at2"/>
<dbReference type="FunFam" id="3.40.50.970:FF:000004">
    <property type="entry name" value="Transketolase"/>
    <property type="match status" value="1"/>
</dbReference>
<feature type="binding site" evidence="13">
    <location>
        <position position="41"/>
    </location>
    <ligand>
        <name>substrate</name>
    </ligand>
</feature>
<dbReference type="PANTHER" id="PTHR43522">
    <property type="entry name" value="TRANSKETOLASE"/>
    <property type="match status" value="1"/>
</dbReference>
<dbReference type="InterPro" id="IPR005478">
    <property type="entry name" value="Transketolase_bac-like"/>
</dbReference>
<feature type="domain" description="Transketolase-like pyrimidine-binding" evidence="17">
    <location>
        <begin position="369"/>
        <end position="540"/>
    </location>
</feature>
<comment type="cofactor">
    <cofactor evidence="15">
        <name>Mg(2+)</name>
        <dbReference type="ChEBI" id="CHEBI:18420"/>
    </cofactor>
    <text evidence="15">Binds 1 Mg(2+) ion per subunit. Can also utilize other divalent metal cations, such as Ca(2+), Mn(2+) and Co(2+).</text>
</comment>
<evidence type="ECO:0000256" key="12">
    <source>
        <dbReference type="PIRSR" id="PIRSR605478-1"/>
    </source>
</evidence>
<dbReference type="GO" id="GO:0009052">
    <property type="term" value="P:pentose-phosphate shunt, non-oxidative branch"/>
    <property type="evidence" value="ECO:0007669"/>
    <property type="project" value="UniProtKB-ARBA"/>
</dbReference>
<feature type="site" description="Important for catalytic activity" evidence="16">
    <location>
        <position position="41"/>
    </location>
</feature>
<feature type="binding site" evidence="14">
    <location>
        <position position="81"/>
    </location>
    <ligand>
        <name>thiamine diphosphate</name>
        <dbReference type="ChEBI" id="CHEBI:58937"/>
    </ligand>
</feature>
<dbReference type="STRING" id="391625.PPSIR1_28621"/>
<dbReference type="EMBL" id="ABCS01000124">
    <property type="protein sequence ID" value="EDM74566.1"/>
    <property type="molecule type" value="Genomic_DNA"/>
</dbReference>
<dbReference type="FunFam" id="3.40.50.920:FF:000003">
    <property type="entry name" value="Transketolase"/>
    <property type="match status" value="1"/>
</dbReference>
<comment type="catalytic activity">
    <reaction evidence="10">
        <text>D-sedoheptulose 7-phosphate + D-glyceraldehyde 3-phosphate = aldehydo-D-ribose 5-phosphate + D-xylulose 5-phosphate</text>
        <dbReference type="Rhea" id="RHEA:10508"/>
        <dbReference type="ChEBI" id="CHEBI:57483"/>
        <dbReference type="ChEBI" id="CHEBI:57737"/>
        <dbReference type="ChEBI" id="CHEBI:58273"/>
        <dbReference type="ChEBI" id="CHEBI:59776"/>
        <dbReference type="EC" id="2.2.1.1"/>
    </reaction>
</comment>
<evidence type="ECO:0000256" key="14">
    <source>
        <dbReference type="PIRSR" id="PIRSR605478-3"/>
    </source>
</evidence>
<comment type="caution">
    <text evidence="18">The sequence shown here is derived from an EMBL/GenBank/DDBJ whole genome shotgun (WGS) entry which is preliminary data.</text>
</comment>
<evidence type="ECO:0000313" key="19">
    <source>
        <dbReference type="Proteomes" id="UP000005801"/>
    </source>
</evidence>
<dbReference type="FunFam" id="3.40.50.970:FF:000003">
    <property type="entry name" value="Transketolase"/>
    <property type="match status" value="1"/>
</dbReference>
<dbReference type="Proteomes" id="UP000005801">
    <property type="component" value="Unassembled WGS sequence"/>
</dbReference>
<evidence type="ECO:0000256" key="10">
    <source>
        <dbReference type="ARBA" id="ARBA00049473"/>
    </source>
</evidence>
<dbReference type="eggNOG" id="COG0021">
    <property type="taxonomic scope" value="Bacteria"/>
</dbReference>
<sequence length="679" mass="71488">MPSTPRAEQRPRAVDPAIAEQVAKTIKGLAMDAVQQANSGHPGMPMGCADLATVLWTEFLVHDPSDPEWFDRDRFVLSAGHGSMLIYALLHLTGYDLSLDELKNFRQWGAKTAGHPEYGHCPGVDVTTGPLGSGFASGVGMALAERFLAARYNVEGHSVIDHMTYGVVSDGDLMEGIAAEAASLAGHLGLGKLVYLYDDNQISIDGGTDLSFGEDVAKRFEAYGWHVLRVDGHDHAAVRGAIEAGRAKLDQPTLICCRTVIGQGAPTKAGKSASHGAPLGPDEVAGAKQAMGWPEQPFHIPGSVSELFGGQTAAHGQNKADWSARMNAYREAQPERAAELDALIRGELPAGTLEALDGVSAGFELGASLATRKASQAAIKAIAAIHPTFLGGSADLAGSNGAKLPDSPGQSKQAPEGRNIHFGVREHGMAAICNGMALHGGVRCFDATFLVFSDFMRGALRLSALMGLPVVHVFTHDSFFLGEDGPTHQPIEHAMSLRAMPNLHVIRPGDARETVGAWKLALTRSEGPTALLLTRQGLTIDARTEADAVAKGAYVVREGASEVGALDGIFIATGSELGLACEAAAKLAEAGKAIRVVSMPCWEAFAAQDAAYRESVLPRAVGRERRLALEAGATLGWERYADHTVGIDHFGASAPAKVLAEKFGFTVDAVVARWAAITG</sequence>
<accession>A6GHS0</accession>